<dbReference type="KEGG" id="bpor:BPO_0235"/>
<dbReference type="Proteomes" id="UP001432059">
    <property type="component" value="Chromosome"/>
</dbReference>
<dbReference type="Gene3D" id="2.40.160.10">
    <property type="entry name" value="Porin"/>
    <property type="match status" value="1"/>
</dbReference>
<dbReference type="InterPro" id="IPR023614">
    <property type="entry name" value="Porin_dom_sf"/>
</dbReference>
<keyword evidence="2" id="KW-1185">Reference proteome</keyword>
<dbReference type="SUPFAM" id="SSF56935">
    <property type="entry name" value="Porins"/>
    <property type="match status" value="1"/>
</dbReference>
<dbReference type="RefSeq" id="WP_327984585.1">
    <property type="nucleotide sequence ID" value="NZ_CP136426.1"/>
</dbReference>
<dbReference type="AlphaFoldDB" id="A0AAU0F2C3"/>
<organism evidence="1 2">
    <name type="scientific">Bergeyella porcorum</name>
    <dbReference type="NCBI Taxonomy" id="1735111"/>
    <lineage>
        <taxon>Bacteria</taxon>
        <taxon>Pseudomonadati</taxon>
        <taxon>Bacteroidota</taxon>
        <taxon>Flavobacteriia</taxon>
        <taxon>Flavobacteriales</taxon>
        <taxon>Weeksellaceae</taxon>
        <taxon>Bergeyella</taxon>
    </lineage>
</organism>
<name>A0AAU0F2C3_9FLAO</name>
<dbReference type="InterPro" id="IPR010870">
    <property type="entry name" value="Porin_O/P"/>
</dbReference>
<accession>A0AAU0F2C3</accession>
<dbReference type="EMBL" id="CP136426">
    <property type="protein sequence ID" value="WOC50882.1"/>
    <property type="molecule type" value="Genomic_DNA"/>
</dbReference>
<dbReference type="Pfam" id="PF07396">
    <property type="entry name" value="Porin_O_P"/>
    <property type="match status" value="1"/>
</dbReference>
<evidence type="ECO:0000313" key="2">
    <source>
        <dbReference type="Proteomes" id="UP001432059"/>
    </source>
</evidence>
<reference evidence="1" key="1">
    <citation type="submission" date="2023-10" db="EMBL/GenBank/DDBJ databases">
        <title>Characterization and whole genome sequencing of a novel strain of Bergeyella porcorum QD2021 isolated from pig.</title>
        <authorList>
            <person name="Liu G."/>
            <person name="Chen C."/>
            <person name="Han X."/>
        </authorList>
    </citation>
    <scope>NUCLEOTIDE SEQUENCE</scope>
    <source>
        <strain evidence="1">QD2021</strain>
    </source>
</reference>
<protein>
    <submittedName>
        <fullName evidence="1">Porin</fullName>
    </submittedName>
</protein>
<gene>
    <name evidence="1" type="ORF">BPO_0235</name>
</gene>
<evidence type="ECO:0000313" key="1">
    <source>
        <dbReference type="EMBL" id="WOC50882.1"/>
    </source>
</evidence>
<sequence length="411" mass="47789">MKRHLSFWFVLLSVFIFAQKGKKDTIILDKEDGVKITSLPYYNFGKGVGMTSPDSLFQMNIRFRMQNRLEILNEDNETSYDAQIRRLRLRFDGYVGNPKFLYAIQLSFAPRDVGPLEASGDLNIIRDAMIFYVPSKHWNFGFGQTKLPGNRQRVNSSGALQLTDRSINNATFNIDRDFGFQFYYLNNFKPNNFGFNIKTAVTTGEGRNWTKTKDNGLAYTGRVELYPLGSFKKGGEYFEGDLMREPSPKLYVASTYHYNQKAKRTGGQLGSLLHEERNISSFLADAMLKYNGWAAMTSYMRRDTPSNTSVTFNPDDVTKYNYVYSGQGYDAQLSYVFPKKWELIGRYSRMLPDSEVFQYTPKQTQVSFGVTKYIWEHAFKAQFEVTKNYFQYYDQSKRDNWYVRLQIEMGI</sequence>
<proteinExistence type="predicted"/>